<dbReference type="KEGG" id="cmar:IMCC12053_2140"/>
<accession>A0A0P0AB66</accession>
<proteinExistence type="predicted"/>
<dbReference type="PATRIC" id="fig|1397108.4.peg.2194"/>
<gene>
    <name evidence="1" type="ORF">IMCC12053_2140</name>
</gene>
<protein>
    <submittedName>
        <fullName evidence="1">Uncharacterized protein</fullName>
    </submittedName>
</protein>
<dbReference type="AlphaFoldDB" id="A0A0P0AB66"/>
<reference evidence="1 2" key="1">
    <citation type="submission" date="2015-05" db="EMBL/GenBank/DDBJ databases">
        <authorList>
            <person name="Wang D.B."/>
            <person name="Wang M."/>
        </authorList>
    </citation>
    <scope>NUCLEOTIDE SEQUENCE [LARGE SCALE GENOMIC DNA]</scope>
    <source>
        <strain evidence="1 2">IMCC 12053</strain>
    </source>
</reference>
<evidence type="ECO:0000313" key="1">
    <source>
        <dbReference type="EMBL" id="ALI56087.1"/>
    </source>
</evidence>
<sequence>MAQIAVFAPVLCRTNDAQSLVNLHCAPCELIASADKQKNPQKGLFIGANRL</sequence>
<organism evidence="1 2">
    <name type="scientific">Celeribacter marinus</name>
    <dbReference type="NCBI Taxonomy" id="1397108"/>
    <lineage>
        <taxon>Bacteria</taxon>
        <taxon>Pseudomonadati</taxon>
        <taxon>Pseudomonadota</taxon>
        <taxon>Alphaproteobacteria</taxon>
        <taxon>Rhodobacterales</taxon>
        <taxon>Roseobacteraceae</taxon>
        <taxon>Celeribacter</taxon>
    </lineage>
</organism>
<dbReference type="STRING" id="1397108.IMCC12053_2140"/>
<evidence type="ECO:0000313" key="2">
    <source>
        <dbReference type="Proteomes" id="UP000064920"/>
    </source>
</evidence>
<name>A0A0P0AB66_9RHOB</name>
<dbReference type="EMBL" id="CP012023">
    <property type="protein sequence ID" value="ALI56087.1"/>
    <property type="molecule type" value="Genomic_DNA"/>
</dbReference>
<keyword evidence="2" id="KW-1185">Reference proteome</keyword>
<dbReference type="Proteomes" id="UP000064920">
    <property type="component" value="Chromosome"/>
</dbReference>